<name>A0AAV7TGW8_PLEWA</name>
<feature type="compositionally biased region" description="Low complexity" evidence="1">
    <location>
        <begin position="153"/>
        <end position="175"/>
    </location>
</feature>
<evidence type="ECO:0000313" key="2">
    <source>
        <dbReference type="EMBL" id="KAJ1175536.1"/>
    </source>
</evidence>
<dbReference type="AlphaFoldDB" id="A0AAV7TGW8"/>
<gene>
    <name evidence="2" type="ORF">NDU88_000823</name>
</gene>
<keyword evidence="3" id="KW-1185">Reference proteome</keyword>
<evidence type="ECO:0008006" key="4">
    <source>
        <dbReference type="Google" id="ProtNLM"/>
    </source>
</evidence>
<evidence type="ECO:0000256" key="1">
    <source>
        <dbReference type="SAM" id="MobiDB-lite"/>
    </source>
</evidence>
<dbReference type="EMBL" id="JANPWB010000006">
    <property type="protein sequence ID" value="KAJ1175536.1"/>
    <property type="molecule type" value="Genomic_DNA"/>
</dbReference>
<protein>
    <recommendedName>
        <fullName evidence="4">Myb-like domain-containing protein</fullName>
    </recommendedName>
</protein>
<comment type="caution">
    <text evidence="2">The sequence shown here is derived from an EMBL/GenBank/DDBJ whole genome shotgun (WGS) entry which is preliminary data.</text>
</comment>
<accession>A0AAV7TGW8</accession>
<sequence>MTAAQHRIGYHWALWVPGANGDVCRGCRAHQKKGIWRAIAKEVRNLGVFDRRSTHCRKGWEDLHHWARKTAEAQLGLASERGMGARHTLTPLMFRVLVVAYPELERRLKASQQPQGASSGGGAEAPVTEGTASHMGLEAESTDGEGTSGTEGEGSTTTETGGDSTDSGTSSEASSLAVADTSVQYSPWPPSPAFVFLIYEKVHQQMCSSGSMALWFFLECREVSRFPSEFMLLMVLVPPRKSWRIGVL</sequence>
<proteinExistence type="predicted"/>
<feature type="region of interest" description="Disordered" evidence="1">
    <location>
        <begin position="136"/>
        <end position="175"/>
    </location>
</feature>
<evidence type="ECO:0000313" key="3">
    <source>
        <dbReference type="Proteomes" id="UP001066276"/>
    </source>
</evidence>
<dbReference type="Proteomes" id="UP001066276">
    <property type="component" value="Chromosome 3_2"/>
</dbReference>
<reference evidence="2" key="1">
    <citation type="journal article" date="2022" name="bioRxiv">
        <title>Sequencing and chromosome-scale assembly of the giantPleurodeles waltlgenome.</title>
        <authorList>
            <person name="Brown T."/>
            <person name="Elewa A."/>
            <person name="Iarovenko S."/>
            <person name="Subramanian E."/>
            <person name="Araus A.J."/>
            <person name="Petzold A."/>
            <person name="Susuki M."/>
            <person name="Suzuki K.-i.T."/>
            <person name="Hayashi T."/>
            <person name="Toyoda A."/>
            <person name="Oliveira C."/>
            <person name="Osipova E."/>
            <person name="Leigh N.D."/>
            <person name="Simon A."/>
            <person name="Yun M.H."/>
        </authorList>
    </citation>
    <scope>NUCLEOTIDE SEQUENCE</scope>
    <source>
        <strain evidence="2">20211129_DDA</strain>
        <tissue evidence="2">Liver</tissue>
    </source>
</reference>
<organism evidence="2 3">
    <name type="scientific">Pleurodeles waltl</name>
    <name type="common">Iberian ribbed newt</name>
    <dbReference type="NCBI Taxonomy" id="8319"/>
    <lineage>
        <taxon>Eukaryota</taxon>
        <taxon>Metazoa</taxon>
        <taxon>Chordata</taxon>
        <taxon>Craniata</taxon>
        <taxon>Vertebrata</taxon>
        <taxon>Euteleostomi</taxon>
        <taxon>Amphibia</taxon>
        <taxon>Batrachia</taxon>
        <taxon>Caudata</taxon>
        <taxon>Salamandroidea</taxon>
        <taxon>Salamandridae</taxon>
        <taxon>Pleurodelinae</taxon>
        <taxon>Pleurodeles</taxon>
    </lineage>
</organism>